<feature type="domain" description="SSD" evidence="8">
    <location>
        <begin position="170"/>
        <end position="299"/>
    </location>
</feature>
<feature type="transmembrane region" description="Helical" evidence="7">
    <location>
        <begin position="551"/>
        <end position="572"/>
    </location>
</feature>
<dbReference type="InterPro" id="IPR053958">
    <property type="entry name" value="HMGCR/SNAP/NPC1-like_SSD"/>
</dbReference>
<dbReference type="EMBL" id="UZAM01016169">
    <property type="protein sequence ID" value="VDP42094.1"/>
    <property type="molecule type" value="Genomic_DNA"/>
</dbReference>
<dbReference type="PROSITE" id="PS50156">
    <property type="entry name" value="SSD"/>
    <property type="match status" value="1"/>
</dbReference>
<feature type="transmembrane region" description="Helical" evidence="7">
    <location>
        <begin position="199"/>
        <end position="222"/>
    </location>
</feature>
<accession>A0A183J732</accession>
<evidence type="ECO:0000256" key="4">
    <source>
        <dbReference type="ARBA" id="ARBA00023136"/>
    </source>
</evidence>
<dbReference type="InterPro" id="IPR052081">
    <property type="entry name" value="Dispatched_Hh_regulator"/>
</dbReference>
<dbReference type="GO" id="GO:0007224">
    <property type="term" value="P:smoothened signaling pathway"/>
    <property type="evidence" value="ECO:0007669"/>
    <property type="project" value="TreeGrafter"/>
</dbReference>
<feature type="transmembrane region" description="Helical" evidence="7">
    <location>
        <begin position="166"/>
        <end position="187"/>
    </location>
</feature>
<dbReference type="Gene3D" id="1.20.1640.10">
    <property type="entry name" value="Multidrug efflux transporter AcrB transmembrane domain"/>
    <property type="match status" value="2"/>
</dbReference>
<evidence type="ECO:0000256" key="1">
    <source>
        <dbReference type="ARBA" id="ARBA00004141"/>
    </source>
</evidence>
<dbReference type="InterPro" id="IPR000731">
    <property type="entry name" value="SSD"/>
</dbReference>
<dbReference type="Pfam" id="PF12349">
    <property type="entry name" value="Sterol-sensing"/>
    <property type="match status" value="1"/>
</dbReference>
<protein>
    <submittedName>
        <fullName evidence="11">SSD domain-containing protein</fullName>
    </submittedName>
</protein>
<dbReference type="SUPFAM" id="SSF82866">
    <property type="entry name" value="Multidrug efflux transporter AcrB transmembrane domain"/>
    <property type="match status" value="2"/>
</dbReference>
<feature type="transmembrane region" description="Helical" evidence="7">
    <location>
        <begin position="276"/>
        <end position="300"/>
    </location>
</feature>
<evidence type="ECO:0000256" key="3">
    <source>
        <dbReference type="ARBA" id="ARBA00022989"/>
    </source>
</evidence>
<dbReference type="PANTHER" id="PTHR45951">
    <property type="entry name" value="PROTEIN DISPATCHED-RELATED"/>
    <property type="match status" value="1"/>
</dbReference>
<reference evidence="9 10" key="2">
    <citation type="submission" date="2018-11" db="EMBL/GenBank/DDBJ databases">
        <authorList>
            <consortium name="Pathogen Informatics"/>
        </authorList>
    </citation>
    <scope>NUCLEOTIDE SEQUENCE [LARGE SCALE GENOMIC DNA]</scope>
</reference>
<dbReference type="AlphaFoldDB" id="A0A183J732"/>
<dbReference type="WBParaSite" id="SBAD_0001207001-mRNA-1">
    <property type="protein sequence ID" value="SBAD_0001207001-mRNA-1"/>
    <property type="gene ID" value="SBAD_0001207001"/>
</dbReference>
<dbReference type="Proteomes" id="UP000270296">
    <property type="component" value="Unassembled WGS sequence"/>
</dbReference>
<evidence type="ECO:0000313" key="10">
    <source>
        <dbReference type="Proteomes" id="UP000270296"/>
    </source>
</evidence>
<sequence>MACFSGELTCANLKESNVQNVAKAIQFCVSFKEEILKCKGETKNKICFKIPKECDSSYYYHLFYFVLSDNIFAKSSAPVYTIVALPILQYNTYVYFERKNVSWKSFMTVYEEAIKLDGNLSEVTIVGANLGIKLEVLEMILLNDSIYPVLGLCLIALVIWLYAKSFFYTITVIASIVLSVGTAYFIYTTVFRIAFFPFMNLMVVVLLIGIGADDTFVLKYVFDSFKVDGSKQVTAQHVSNALSYSAVAMFVTSATTASAFYACIVSKVIVMQCFGLFAGTAILTNYLLVISILPASLIILDRYIEPFINQRCPKMFFVMTDTLHAGAALFSTHLTEQWLPFLVKNLKFLWLFIFSALFAVSFVVVFYKPGLSLPRRNPLILFSPAHPFEWYDEHGELHFRFPLAKYKMPMSVTIIWGFLPSDLRAMFQPKGSFSLIRNRNFNMSLEVLRDLETACGKLAKTSAFTFKDEKCFASTYFDWSAQQICQNGDAICCNYLSSLFEDKNLARCLYNEMKPFFESTESAALTVLNEAKTETVRNGWIVTTNDKSSTILTITAIILETVACLVLLNWKLNIIECTIIILTIGLSFDCTLHYAVAFKFTPPGTKEEKINAALKHIGTPVLMSAVTTAIAGMAMVFATTMVYIQVGMFMVIVT</sequence>
<feature type="transmembrane region" description="Helical" evidence="7">
    <location>
        <begin position="242"/>
        <end position="264"/>
    </location>
</feature>
<comment type="similarity">
    <text evidence="6">Belongs to the dispatched family.</text>
</comment>
<gene>
    <name evidence="9" type="ORF">SBAD_LOCUS11680</name>
</gene>
<feature type="transmembrane region" description="Helical" evidence="7">
    <location>
        <begin position="348"/>
        <end position="367"/>
    </location>
</feature>
<evidence type="ECO:0000313" key="11">
    <source>
        <dbReference type="WBParaSite" id="SBAD_0001207001-mRNA-1"/>
    </source>
</evidence>
<keyword evidence="10" id="KW-1185">Reference proteome</keyword>
<keyword evidence="3 7" id="KW-1133">Transmembrane helix</keyword>
<dbReference type="GO" id="GO:0022857">
    <property type="term" value="F:transmembrane transporter activity"/>
    <property type="evidence" value="ECO:0007669"/>
    <property type="project" value="TreeGrafter"/>
</dbReference>
<organism evidence="11">
    <name type="scientific">Soboliphyme baturini</name>
    <dbReference type="NCBI Taxonomy" id="241478"/>
    <lineage>
        <taxon>Eukaryota</taxon>
        <taxon>Metazoa</taxon>
        <taxon>Ecdysozoa</taxon>
        <taxon>Nematoda</taxon>
        <taxon>Enoplea</taxon>
        <taxon>Dorylaimia</taxon>
        <taxon>Dioctophymatida</taxon>
        <taxon>Dioctophymatoidea</taxon>
        <taxon>Soboliphymatidae</taxon>
        <taxon>Soboliphyme</taxon>
    </lineage>
</organism>
<evidence type="ECO:0000256" key="5">
    <source>
        <dbReference type="ARBA" id="ARBA00023180"/>
    </source>
</evidence>
<evidence type="ECO:0000256" key="7">
    <source>
        <dbReference type="SAM" id="Phobius"/>
    </source>
</evidence>
<keyword evidence="2 7" id="KW-0812">Transmembrane</keyword>
<feature type="transmembrane region" description="Helical" evidence="7">
    <location>
        <begin position="578"/>
        <end position="600"/>
    </location>
</feature>
<dbReference type="OrthoDB" id="193905at2759"/>
<keyword evidence="4 7" id="KW-0472">Membrane</keyword>
<reference evidence="11" key="1">
    <citation type="submission" date="2016-06" db="UniProtKB">
        <authorList>
            <consortium name="WormBaseParasite"/>
        </authorList>
    </citation>
    <scope>IDENTIFICATION</scope>
</reference>
<name>A0A183J732_9BILA</name>
<keyword evidence="5" id="KW-0325">Glycoprotein</keyword>
<evidence type="ECO:0000256" key="6">
    <source>
        <dbReference type="ARBA" id="ARBA00038046"/>
    </source>
</evidence>
<proteinExistence type="inferred from homology"/>
<evidence type="ECO:0000259" key="8">
    <source>
        <dbReference type="PROSITE" id="PS50156"/>
    </source>
</evidence>
<evidence type="ECO:0000313" key="9">
    <source>
        <dbReference type="EMBL" id="VDP42094.1"/>
    </source>
</evidence>
<comment type="subcellular location">
    <subcellularLocation>
        <location evidence="1">Membrane</location>
        <topology evidence="1">Multi-pass membrane protein</topology>
    </subcellularLocation>
</comment>
<feature type="transmembrane region" description="Helical" evidence="7">
    <location>
        <begin position="140"/>
        <end position="160"/>
    </location>
</feature>
<dbReference type="GO" id="GO:0016020">
    <property type="term" value="C:membrane"/>
    <property type="evidence" value="ECO:0007669"/>
    <property type="project" value="UniProtKB-SubCell"/>
</dbReference>
<feature type="transmembrane region" description="Helical" evidence="7">
    <location>
        <begin position="621"/>
        <end position="644"/>
    </location>
</feature>
<evidence type="ECO:0000256" key="2">
    <source>
        <dbReference type="ARBA" id="ARBA00022692"/>
    </source>
</evidence>
<dbReference type="PANTHER" id="PTHR45951:SF3">
    <property type="entry name" value="PROTEIN DISPATCHED"/>
    <property type="match status" value="1"/>
</dbReference>